<dbReference type="Gene3D" id="3.40.1810.10">
    <property type="entry name" value="Transcription factor, MADS-box"/>
    <property type="match status" value="1"/>
</dbReference>
<dbReference type="SMART" id="SM00432">
    <property type="entry name" value="MADS"/>
    <property type="match status" value="1"/>
</dbReference>
<keyword evidence="2" id="KW-0805">Transcription regulation</keyword>
<protein>
    <recommendedName>
        <fullName evidence="6">MADS-box domain-containing protein</fullName>
    </recommendedName>
</protein>
<sequence>MTKKVKLAFMKNEKSRAITLKKRRSGLVKKVKEISTLCDVKACLIMFSPKEAEPMVWPSAEAARNLLKDFDALPAFTKKKNETSLESYLKEKTWKVHESLRKKTQKENMECMMDQLKVQLSSFPKLDDLDVKEIYSLISFAKDAIMHLRKKVGSVQHCPLRDPPVYPFEEQVKEFRTTTGGGQEYERARKTYEEVNMASIGASKEKQTYYLMDEWIFPSLKQPSPQTHQQLMMKMASYNNNNTLDPGCYQTYHSYQGSSSNGDHNMEMAPAFPPALAFPDFLGPMSHPHPYDFMSHEERSNIDNNNNANNIGFWPETPPPANGATAEEGIVGASSFDISYLVDYPGINNTFLDL</sequence>
<organism evidence="7 8">
    <name type="scientific">Brassica campestris</name>
    <name type="common">Field mustard</name>
    <dbReference type="NCBI Taxonomy" id="3711"/>
    <lineage>
        <taxon>Eukaryota</taxon>
        <taxon>Viridiplantae</taxon>
        <taxon>Streptophyta</taxon>
        <taxon>Embryophyta</taxon>
        <taxon>Tracheophyta</taxon>
        <taxon>Spermatophyta</taxon>
        <taxon>Magnoliopsida</taxon>
        <taxon>eudicotyledons</taxon>
        <taxon>Gunneridae</taxon>
        <taxon>Pentapetalae</taxon>
        <taxon>rosids</taxon>
        <taxon>malvids</taxon>
        <taxon>Brassicales</taxon>
        <taxon>Brassicaceae</taxon>
        <taxon>Brassiceae</taxon>
        <taxon>Brassica</taxon>
    </lineage>
</organism>
<dbReference type="PRINTS" id="PR00404">
    <property type="entry name" value="MADSDOMAIN"/>
</dbReference>
<dbReference type="InterPro" id="IPR050142">
    <property type="entry name" value="MADS-box/MEF2_TF"/>
</dbReference>
<dbReference type="CDD" id="cd00266">
    <property type="entry name" value="MADS_SRF_like"/>
    <property type="match status" value="1"/>
</dbReference>
<evidence type="ECO:0000256" key="2">
    <source>
        <dbReference type="ARBA" id="ARBA00023015"/>
    </source>
</evidence>
<evidence type="ECO:0000259" key="6">
    <source>
        <dbReference type="PROSITE" id="PS50066"/>
    </source>
</evidence>
<dbReference type="GO" id="GO:0000981">
    <property type="term" value="F:DNA-binding transcription factor activity, RNA polymerase II-specific"/>
    <property type="evidence" value="ECO:0007669"/>
    <property type="project" value="InterPro"/>
</dbReference>
<dbReference type="InterPro" id="IPR033897">
    <property type="entry name" value="SRF-like_MADS-box"/>
</dbReference>
<dbReference type="PANTHER" id="PTHR48019">
    <property type="entry name" value="SERUM RESPONSE FACTOR HOMOLOG"/>
    <property type="match status" value="1"/>
</dbReference>
<dbReference type="Pfam" id="PF00319">
    <property type="entry name" value="SRF-TF"/>
    <property type="match status" value="1"/>
</dbReference>
<dbReference type="GO" id="GO:0046983">
    <property type="term" value="F:protein dimerization activity"/>
    <property type="evidence" value="ECO:0007669"/>
    <property type="project" value="InterPro"/>
</dbReference>
<keyword evidence="5" id="KW-0539">Nucleus</keyword>
<dbReference type="SUPFAM" id="SSF55455">
    <property type="entry name" value="SRF-like"/>
    <property type="match status" value="1"/>
</dbReference>
<gene>
    <name evidence="7" type="ORF">BRARA_E02901</name>
</gene>
<proteinExistence type="predicted"/>
<evidence type="ECO:0000313" key="8">
    <source>
        <dbReference type="Proteomes" id="UP000264353"/>
    </source>
</evidence>
<keyword evidence="4" id="KW-0804">Transcription</keyword>
<dbReference type="InterPro" id="IPR002100">
    <property type="entry name" value="TF_MADSbox"/>
</dbReference>
<dbReference type="Proteomes" id="UP000264353">
    <property type="component" value="Chromosome A5"/>
</dbReference>
<accession>A0A397ZKT5</accession>
<name>A0A397ZKT5_BRACM</name>
<evidence type="ECO:0000256" key="1">
    <source>
        <dbReference type="ARBA" id="ARBA00004123"/>
    </source>
</evidence>
<dbReference type="InterPro" id="IPR036879">
    <property type="entry name" value="TF_MADSbox_sf"/>
</dbReference>
<dbReference type="GO" id="GO:0000987">
    <property type="term" value="F:cis-regulatory region sequence-specific DNA binding"/>
    <property type="evidence" value="ECO:0007669"/>
    <property type="project" value="InterPro"/>
</dbReference>
<evidence type="ECO:0000313" key="7">
    <source>
        <dbReference type="EMBL" id="RID63940.1"/>
    </source>
</evidence>
<reference evidence="7 8" key="1">
    <citation type="submission" date="2018-06" db="EMBL/GenBank/DDBJ databases">
        <title>WGS assembly of Brassica rapa FPsc.</title>
        <authorList>
            <person name="Bowman J."/>
            <person name="Kohchi T."/>
            <person name="Yamato K."/>
            <person name="Jenkins J."/>
            <person name="Shu S."/>
            <person name="Ishizaki K."/>
            <person name="Yamaoka S."/>
            <person name="Nishihama R."/>
            <person name="Nakamura Y."/>
            <person name="Berger F."/>
            <person name="Adam C."/>
            <person name="Aki S."/>
            <person name="Althoff F."/>
            <person name="Araki T."/>
            <person name="Arteaga-Vazquez M."/>
            <person name="Balasubrmanian S."/>
            <person name="Bauer D."/>
            <person name="Boehm C."/>
            <person name="Briginshaw L."/>
            <person name="Caballero-Perez J."/>
            <person name="Catarino B."/>
            <person name="Chen F."/>
            <person name="Chiyoda S."/>
            <person name="Chovatia M."/>
            <person name="Davies K."/>
            <person name="Delmans M."/>
            <person name="Demura T."/>
            <person name="Dierschke T."/>
            <person name="Dolan L."/>
            <person name="Dorantes-Acosta A."/>
            <person name="Eklund D."/>
            <person name="Florent S."/>
            <person name="Flores-Sandoval E."/>
            <person name="Fujiyama A."/>
            <person name="Fukuzawa H."/>
            <person name="Galik B."/>
            <person name="Grimanelli D."/>
            <person name="Grimwood J."/>
            <person name="Grossniklaus U."/>
            <person name="Hamada T."/>
            <person name="Haseloff J."/>
            <person name="Hetherington A."/>
            <person name="Higo A."/>
            <person name="Hirakawa Y."/>
            <person name="Hundley H."/>
            <person name="Ikeda Y."/>
            <person name="Inoue K."/>
            <person name="Inoue S."/>
            <person name="Ishida S."/>
            <person name="Jia Q."/>
            <person name="Kakita M."/>
            <person name="Kanazawa T."/>
            <person name="Kawai Y."/>
            <person name="Kawashima T."/>
            <person name="Kennedy M."/>
            <person name="Kinose K."/>
            <person name="Kinoshita T."/>
            <person name="Kohara Y."/>
            <person name="Koide E."/>
            <person name="Komatsu K."/>
            <person name="Kopischke S."/>
            <person name="Kubo M."/>
            <person name="Kyozuka J."/>
            <person name="Lagercrantz U."/>
            <person name="Lin S."/>
            <person name="Lindquist E."/>
            <person name="Lipzen A."/>
            <person name="Lu C."/>
            <person name="Luna E."/>
            <person name="Martienssen R."/>
            <person name="Minamino N."/>
            <person name="Mizutani M."/>
            <person name="Mizutani M."/>
            <person name="Mochizuki N."/>
            <person name="Monte I."/>
            <person name="Mosher R."/>
            <person name="Nagasaki H."/>
            <person name="Nakagami H."/>
            <person name="Naramoto S."/>
            <person name="Nishitani K."/>
            <person name="Ohtani M."/>
            <person name="Okamoto T."/>
            <person name="Okumura M."/>
            <person name="Phillips J."/>
            <person name="Pollak B."/>
            <person name="Reinders A."/>
            <person name="Roevekamp M."/>
            <person name="Sano R."/>
            <person name="Sawa S."/>
            <person name="Schmid M."/>
            <person name="Shirakawa M."/>
            <person name="Solano R."/>
            <person name="Spunde A."/>
            <person name="Suetsugu N."/>
            <person name="Sugano S."/>
            <person name="Sugiyama A."/>
            <person name="Sun R."/>
            <person name="Suzuki Y."/>
            <person name="Takenaka M."/>
            <person name="Takezawa D."/>
            <person name="Tomogane H."/>
            <person name="Tsuzuki M."/>
            <person name="Ueda T."/>
            <person name="Umeda M."/>
            <person name="Ward J."/>
            <person name="Watanabe Y."/>
            <person name="Yazaki K."/>
            <person name="Yokoyama R."/>
            <person name="Yoshitake Y."/>
            <person name="Yotsui I."/>
            <person name="Zachgo S."/>
            <person name="Schmutz J."/>
        </authorList>
    </citation>
    <scope>NUCLEOTIDE SEQUENCE [LARGE SCALE GENOMIC DNA]</scope>
    <source>
        <strain evidence="8">cv. B-3</strain>
    </source>
</reference>
<dbReference type="GO" id="GO:0045944">
    <property type="term" value="P:positive regulation of transcription by RNA polymerase II"/>
    <property type="evidence" value="ECO:0007669"/>
    <property type="project" value="InterPro"/>
</dbReference>
<comment type="subcellular location">
    <subcellularLocation>
        <location evidence="1">Nucleus</location>
    </subcellularLocation>
</comment>
<dbReference type="GO" id="GO:0005634">
    <property type="term" value="C:nucleus"/>
    <property type="evidence" value="ECO:0007669"/>
    <property type="project" value="UniProtKB-SubCell"/>
</dbReference>
<keyword evidence="3" id="KW-0238">DNA-binding</keyword>
<dbReference type="EMBL" id="CM010632">
    <property type="protein sequence ID" value="RID63940.1"/>
    <property type="molecule type" value="Genomic_DNA"/>
</dbReference>
<dbReference type="PROSITE" id="PS50066">
    <property type="entry name" value="MADS_BOX_2"/>
    <property type="match status" value="1"/>
</dbReference>
<dbReference type="AlphaFoldDB" id="A0A397ZKT5"/>
<feature type="domain" description="MADS-box" evidence="6">
    <location>
        <begin position="1"/>
        <end position="50"/>
    </location>
</feature>
<evidence type="ECO:0000256" key="4">
    <source>
        <dbReference type="ARBA" id="ARBA00023163"/>
    </source>
</evidence>
<evidence type="ECO:0000256" key="5">
    <source>
        <dbReference type="ARBA" id="ARBA00023242"/>
    </source>
</evidence>
<evidence type="ECO:0000256" key="3">
    <source>
        <dbReference type="ARBA" id="ARBA00023125"/>
    </source>
</evidence>